<dbReference type="Gene3D" id="1.10.1740.10">
    <property type="match status" value="1"/>
</dbReference>
<dbReference type="InterPro" id="IPR013325">
    <property type="entry name" value="RNA_pol_sigma_r2"/>
</dbReference>
<dbReference type="Proteomes" id="UP000253410">
    <property type="component" value="Unassembled WGS sequence"/>
</dbReference>
<keyword evidence="3" id="KW-0731">Sigma factor</keyword>
<evidence type="ECO:0000256" key="2">
    <source>
        <dbReference type="ARBA" id="ARBA00023015"/>
    </source>
</evidence>
<dbReference type="NCBIfam" id="TIGR02985">
    <property type="entry name" value="Sig70_bacteroi1"/>
    <property type="match status" value="1"/>
</dbReference>
<organism evidence="7 8">
    <name type="scientific">Chitinophaga flava</name>
    <dbReference type="NCBI Taxonomy" id="2259036"/>
    <lineage>
        <taxon>Bacteria</taxon>
        <taxon>Pseudomonadati</taxon>
        <taxon>Bacteroidota</taxon>
        <taxon>Chitinophagia</taxon>
        <taxon>Chitinophagales</taxon>
        <taxon>Chitinophagaceae</taxon>
        <taxon>Chitinophaga</taxon>
    </lineage>
</organism>
<dbReference type="InterPro" id="IPR014327">
    <property type="entry name" value="RNA_pol_sigma70_bacteroid"/>
</dbReference>
<dbReference type="GO" id="GO:0016987">
    <property type="term" value="F:sigma factor activity"/>
    <property type="evidence" value="ECO:0007669"/>
    <property type="project" value="UniProtKB-KW"/>
</dbReference>
<evidence type="ECO:0000313" key="8">
    <source>
        <dbReference type="Proteomes" id="UP000253410"/>
    </source>
</evidence>
<accession>A0A365XTH4</accession>
<sequence length="197" mass="22918">MNNLPDDADIATGLYSGDRESFVLLYEQHAGELYRYIYLFIRSKEDAEDILQNVFTRIWMKRETLGEIRSLRSFLFRVTRNQVLNYFRSAKVKMRVQQLMASGDTPENADAGELLQYKQYYELASDAISKLPKRRQEVFRLSYENGLNTHEIASQLHISSSAVKQHLYAASDFIRDYLQKHGDISAALLIFLTLFDN</sequence>
<dbReference type="NCBIfam" id="TIGR02937">
    <property type="entry name" value="sigma70-ECF"/>
    <property type="match status" value="1"/>
</dbReference>
<dbReference type="Pfam" id="PF08281">
    <property type="entry name" value="Sigma70_r4_2"/>
    <property type="match status" value="1"/>
</dbReference>
<dbReference type="GO" id="GO:0003677">
    <property type="term" value="F:DNA binding"/>
    <property type="evidence" value="ECO:0007669"/>
    <property type="project" value="InterPro"/>
</dbReference>
<proteinExistence type="inferred from homology"/>
<dbReference type="InterPro" id="IPR036388">
    <property type="entry name" value="WH-like_DNA-bd_sf"/>
</dbReference>
<dbReference type="AlphaFoldDB" id="A0A365XTH4"/>
<evidence type="ECO:0000256" key="1">
    <source>
        <dbReference type="ARBA" id="ARBA00010641"/>
    </source>
</evidence>
<dbReference type="PANTHER" id="PTHR43133:SF46">
    <property type="entry name" value="RNA POLYMERASE SIGMA-70 FACTOR ECF SUBFAMILY"/>
    <property type="match status" value="1"/>
</dbReference>
<dbReference type="InterPro" id="IPR039425">
    <property type="entry name" value="RNA_pol_sigma-70-like"/>
</dbReference>
<dbReference type="InterPro" id="IPR014284">
    <property type="entry name" value="RNA_pol_sigma-70_dom"/>
</dbReference>
<reference evidence="7 8" key="1">
    <citation type="submission" date="2018-05" db="EMBL/GenBank/DDBJ databases">
        <title>Chitinophaga sp. K3CV102501T nov., isolated from isolated from a monsoon evergreen broad-leaved forest soil.</title>
        <authorList>
            <person name="Lv Y."/>
        </authorList>
    </citation>
    <scope>NUCLEOTIDE SEQUENCE [LARGE SCALE GENOMIC DNA]</scope>
    <source>
        <strain evidence="7 8">GDMCC 1.1325</strain>
    </source>
</reference>
<dbReference type="OrthoDB" id="799938at2"/>
<dbReference type="Gene3D" id="1.10.10.10">
    <property type="entry name" value="Winged helix-like DNA-binding domain superfamily/Winged helix DNA-binding domain"/>
    <property type="match status" value="1"/>
</dbReference>
<evidence type="ECO:0008006" key="9">
    <source>
        <dbReference type="Google" id="ProtNLM"/>
    </source>
</evidence>
<gene>
    <name evidence="7" type="ORF">DF182_20910</name>
</gene>
<dbReference type="InterPro" id="IPR013324">
    <property type="entry name" value="RNA_pol_sigma_r3/r4-like"/>
</dbReference>
<dbReference type="SUPFAM" id="SSF88946">
    <property type="entry name" value="Sigma2 domain of RNA polymerase sigma factors"/>
    <property type="match status" value="1"/>
</dbReference>
<feature type="domain" description="RNA polymerase sigma factor 70 region 4 type 2" evidence="6">
    <location>
        <begin position="125"/>
        <end position="170"/>
    </location>
</feature>
<feature type="domain" description="RNA polymerase sigma-70 region 2" evidence="5">
    <location>
        <begin position="25"/>
        <end position="91"/>
    </location>
</feature>
<dbReference type="InterPro" id="IPR007627">
    <property type="entry name" value="RNA_pol_sigma70_r2"/>
</dbReference>
<evidence type="ECO:0000256" key="3">
    <source>
        <dbReference type="ARBA" id="ARBA00023082"/>
    </source>
</evidence>
<dbReference type="SUPFAM" id="SSF88659">
    <property type="entry name" value="Sigma3 and sigma4 domains of RNA polymerase sigma factors"/>
    <property type="match status" value="1"/>
</dbReference>
<dbReference type="RefSeq" id="WP_113617747.1">
    <property type="nucleotide sequence ID" value="NZ_QFFJ01000002.1"/>
</dbReference>
<evidence type="ECO:0000256" key="4">
    <source>
        <dbReference type="ARBA" id="ARBA00023163"/>
    </source>
</evidence>
<dbReference type="Pfam" id="PF04542">
    <property type="entry name" value="Sigma70_r2"/>
    <property type="match status" value="1"/>
</dbReference>
<name>A0A365XTH4_9BACT</name>
<dbReference type="EMBL" id="QFFJ01000002">
    <property type="protein sequence ID" value="RBL89004.1"/>
    <property type="molecule type" value="Genomic_DNA"/>
</dbReference>
<comment type="similarity">
    <text evidence="1">Belongs to the sigma-70 factor family. ECF subfamily.</text>
</comment>
<dbReference type="InterPro" id="IPR013249">
    <property type="entry name" value="RNA_pol_sigma70_r4_t2"/>
</dbReference>
<keyword evidence="2" id="KW-0805">Transcription regulation</keyword>
<evidence type="ECO:0000259" key="5">
    <source>
        <dbReference type="Pfam" id="PF04542"/>
    </source>
</evidence>
<dbReference type="CDD" id="cd06171">
    <property type="entry name" value="Sigma70_r4"/>
    <property type="match status" value="1"/>
</dbReference>
<protein>
    <recommendedName>
        <fullName evidence="9">RNA polymerase sigma-70 factor</fullName>
    </recommendedName>
</protein>
<evidence type="ECO:0000259" key="6">
    <source>
        <dbReference type="Pfam" id="PF08281"/>
    </source>
</evidence>
<evidence type="ECO:0000313" key="7">
    <source>
        <dbReference type="EMBL" id="RBL89004.1"/>
    </source>
</evidence>
<comment type="caution">
    <text evidence="7">The sequence shown here is derived from an EMBL/GenBank/DDBJ whole genome shotgun (WGS) entry which is preliminary data.</text>
</comment>
<keyword evidence="8" id="KW-1185">Reference proteome</keyword>
<dbReference type="GO" id="GO:0006352">
    <property type="term" value="P:DNA-templated transcription initiation"/>
    <property type="evidence" value="ECO:0007669"/>
    <property type="project" value="InterPro"/>
</dbReference>
<keyword evidence="4" id="KW-0804">Transcription</keyword>
<dbReference type="PANTHER" id="PTHR43133">
    <property type="entry name" value="RNA POLYMERASE ECF-TYPE SIGMA FACTO"/>
    <property type="match status" value="1"/>
</dbReference>